<evidence type="ECO:0000313" key="2">
    <source>
        <dbReference type="Proteomes" id="UP000606653"/>
    </source>
</evidence>
<sequence length="342" mass="40585">MRLKDLKETMLLPDREILINRMVNLNGTDVLLISITSEQQTHRLWTLSKLPESYFEKKPQYESEESYSNRERVEVTRIFNDQEDSIFKMIIQDQLMTFNGGESRYCMEQNHETYMKLQHFIERGLELGSFAEVELKYLFLTFYEQDPSEPFPHLDLDKELDITLRFRSTFVKAPTHAGPILLELGDSQKSIKYSFYDSVHDKNRFFYIHALKRYDIQEEIQKALEKPTPQGVTEEEWQHYKDHYIKADEEICSKEEDLAFVEYEAEDNIRLNFYAKSYLDAKPRPLSGNFAMSMSLRTDRRGPNGLWIQKDVVDWIDKTFNGDLIVELLSYYVELPEKSIKL</sequence>
<organism evidence="1 2">
    <name type="scientific">Saccharibacillus kuerlensis</name>
    <dbReference type="NCBI Taxonomy" id="459527"/>
    <lineage>
        <taxon>Bacteria</taxon>
        <taxon>Bacillati</taxon>
        <taxon>Bacillota</taxon>
        <taxon>Bacilli</taxon>
        <taxon>Bacillales</taxon>
        <taxon>Paenibacillaceae</taxon>
        <taxon>Saccharibacillus</taxon>
    </lineage>
</organism>
<reference evidence="2" key="1">
    <citation type="journal article" date="2019" name="Int. J. Syst. Evol. Microbiol.">
        <title>The Global Catalogue of Microorganisms (GCM) 10K type strain sequencing project: providing services to taxonomists for standard genome sequencing and annotation.</title>
        <authorList>
            <consortium name="The Broad Institute Genomics Platform"/>
            <consortium name="The Broad Institute Genome Sequencing Center for Infectious Disease"/>
            <person name="Wu L."/>
            <person name="Ma J."/>
        </authorList>
    </citation>
    <scope>NUCLEOTIDE SEQUENCE [LARGE SCALE GENOMIC DNA]</scope>
    <source>
        <strain evidence="2">CGMCC 1.6964</strain>
    </source>
</reference>
<accession>A0ABQ2L6P1</accession>
<gene>
    <name evidence="1" type="ORF">GCM10010969_24850</name>
</gene>
<name>A0ABQ2L6P1_9BACL</name>
<protein>
    <submittedName>
        <fullName evidence="1">Uncharacterized protein</fullName>
    </submittedName>
</protein>
<evidence type="ECO:0000313" key="1">
    <source>
        <dbReference type="EMBL" id="GGO02002.1"/>
    </source>
</evidence>
<comment type="caution">
    <text evidence="1">The sequence shown here is derived from an EMBL/GenBank/DDBJ whole genome shotgun (WGS) entry which is preliminary data.</text>
</comment>
<dbReference type="RefSeq" id="WP_018976298.1">
    <property type="nucleotide sequence ID" value="NZ_BMLN01000006.1"/>
</dbReference>
<dbReference type="Proteomes" id="UP000606653">
    <property type="component" value="Unassembled WGS sequence"/>
</dbReference>
<dbReference type="EMBL" id="BMLN01000006">
    <property type="protein sequence ID" value="GGO02002.1"/>
    <property type="molecule type" value="Genomic_DNA"/>
</dbReference>
<proteinExistence type="predicted"/>
<keyword evidence="2" id="KW-1185">Reference proteome</keyword>